<accession>A0ABR6ZP81</accession>
<dbReference type="Proteomes" id="UP000650424">
    <property type="component" value="Unassembled WGS sequence"/>
</dbReference>
<keyword evidence="1" id="KW-0812">Transmembrane</keyword>
<comment type="caution">
    <text evidence="2">The sequence shown here is derived from an EMBL/GenBank/DDBJ whole genome shotgun (WGS) entry which is preliminary data.</text>
</comment>
<dbReference type="RefSeq" id="WP_186946528.1">
    <property type="nucleotide sequence ID" value="NZ_JACOGF010000003.1"/>
</dbReference>
<gene>
    <name evidence="2" type="ORF">H8L32_07400</name>
</gene>
<keyword evidence="1" id="KW-1133">Transmembrane helix</keyword>
<protein>
    <submittedName>
        <fullName evidence="2">Uncharacterized protein</fullName>
    </submittedName>
</protein>
<organism evidence="2 3">
    <name type="scientific">Undibacterium hunanense</name>
    <dbReference type="NCBI Taxonomy" id="2762292"/>
    <lineage>
        <taxon>Bacteria</taxon>
        <taxon>Pseudomonadati</taxon>
        <taxon>Pseudomonadota</taxon>
        <taxon>Betaproteobacteria</taxon>
        <taxon>Burkholderiales</taxon>
        <taxon>Oxalobacteraceae</taxon>
        <taxon>Undibacterium</taxon>
    </lineage>
</organism>
<proteinExistence type="predicted"/>
<name>A0ABR6ZP81_9BURK</name>
<feature type="transmembrane region" description="Helical" evidence="1">
    <location>
        <begin position="24"/>
        <end position="45"/>
    </location>
</feature>
<evidence type="ECO:0000313" key="3">
    <source>
        <dbReference type="Proteomes" id="UP000650424"/>
    </source>
</evidence>
<sequence>MKRFGGFAGFVDWRWHLDIFVLRYGWWPLTGAAVFLSSLLLWLVWLPVQKAHIQSELQELSVQLDSADEGKPVQVRNALNLPLEVIANEGVQGILLLAKKHGLTIAQADYKRHENGHIGRWQLQLPVTASYPQIRQFIRAARNIPGSSLDEVVLRGGDAGVEARLSFSIWFEVEKPNDVPVEGGG</sequence>
<evidence type="ECO:0000256" key="1">
    <source>
        <dbReference type="SAM" id="Phobius"/>
    </source>
</evidence>
<evidence type="ECO:0000313" key="2">
    <source>
        <dbReference type="EMBL" id="MBC3917295.1"/>
    </source>
</evidence>
<reference evidence="2 3" key="1">
    <citation type="submission" date="2020-08" db="EMBL/GenBank/DDBJ databases">
        <title>Novel species isolated from subtropical streams in China.</title>
        <authorList>
            <person name="Lu H."/>
        </authorList>
    </citation>
    <scope>NUCLEOTIDE SEQUENCE [LARGE SCALE GENOMIC DNA]</scope>
    <source>
        <strain evidence="2 3">CY18W</strain>
    </source>
</reference>
<keyword evidence="3" id="KW-1185">Reference proteome</keyword>
<keyword evidence="1" id="KW-0472">Membrane</keyword>
<dbReference type="EMBL" id="JACOGF010000003">
    <property type="protein sequence ID" value="MBC3917295.1"/>
    <property type="molecule type" value="Genomic_DNA"/>
</dbReference>